<gene>
    <name evidence="1" type="ORF">ACCO45_011087</name>
</gene>
<evidence type="ECO:0000313" key="1">
    <source>
        <dbReference type="EMBL" id="KAL3955524.1"/>
    </source>
</evidence>
<proteinExistence type="predicted"/>
<protein>
    <submittedName>
        <fullName evidence="1">Uncharacterized protein</fullName>
    </submittedName>
</protein>
<name>A0ACC4DI40_PURLI</name>
<sequence length="361" mass="39545">MDSAAGETTSKSLKVVVEDKNRLNLVGRCAARSPAESFARNPLITLSAIHCPGSVSRGSGRAVLRAVGSCEMIWSSCVVRRGAAGFGDQTQDDARLHWADSVTELISEWESSTWPELEVWNCLSWRGHEWGPCDIRVLGTAELHTVRKRRERFHVFRLVPADEPFGPSPPPRNAVSPNALRKEQASTSKTAGKWARPRRKRGRCKAPNAPPLSSPIDTMAGGAIRAKKAALRNLAIANLPALRPAPPNPKRPLARFMFHLLFAALDHCEPIPAFVAAALAFAGTTDLSLQPAGKEQATAPVEQAGWLARNASEGSLHGTDCEERMLSTRSRHLMSGHRPHRQPPRLTRIPRPTRKPLDDVR</sequence>
<reference evidence="1" key="1">
    <citation type="submission" date="2024-12" db="EMBL/GenBank/DDBJ databases">
        <title>Comparative genomics and development of molecular markers within Purpureocillium lilacinum and among Purpureocillium species.</title>
        <authorList>
            <person name="Yeh Z.-Y."/>
            <person name="Ni N.-T."/>
            <person name="Lo P.-H."/>
            <person name="Mushyakhwo K."/>
            <person name="Lin C.-F."/>
            <person name="Nai Y.-S."/>
        </authorList>
    </citation>
    <scope>NUCLEOTIDE SEQUENCE</scope>
    <source>
        <strain evidence="1">NCHU-NPUST-175</strain>
    </source>
</reference>
<dbReference type="Proteomes" id="UP001638806">
    <property type="component" value="Unassembled WGS sequence"/>
</dbReference>
<keyword evidence="2" id="KW-1185">Reference proteome</keyword>
<organism evidence="1 2">
    <name type="scientific">Purpureocillium lilacinum</name>
    <name type="common">Paecilomyces lilacinus</name>
    <dbReference type="NCBI Taxonomy" id="33203"/>
    <lineage>
        <taxon>Eukaryota</taxon>
        <taxon>Fungi</taxon>
        <taxon>Dikarya</taxon>
        <taxon>Ascomycota</taxon>
        <taxon>Pezizomycotina</taxon>
        <taxon>Sordariomycetes</taxon>
        <taxon>Hypocreomycetidae</taxon>
        <taxon>Hypocreales</taxon>
        <taxon>Ophiocordycipitaceae</taxon>
        <taxon>Purpureocillium</taxon>
    </lineage>
</organism>
<comment type="caution">
    <text evidence="1">The sequence shown here is derived from an EMBL/GenBank/DDBJ whole genome shotgun (WGS) entry which is preliminary data.</text>
</comment>
<evidence type="ECO:0000313" key="2">
    <source>
        <dbReference type="Proteomes" id="UP001638806"/>
    </source>
</evidence>
<accession>A0ACC4DI40</accession>
<dbReference type="EMBL" id="JBGNUJ010000010">
    <property type="protein sequence ID" value="KAL3955524.1"/>
    <property type="molecule type" value="Genomic_DNA"/>
</dbReference>